<name>A0A1G2L9Y7_9BACT</name>
<dbReference type="SUPFAM" id="SSF50249">
    <property type="entry name" value="Nucleic acid-binding proteins"/>
    <property type="match status" value="1"/>
</dbReference>
<organism evidence="5 6">
    <name type="scientific">Candidatus Sungbacteria bacterium RIFCSPLOWO2_01_FULL_60_25</name>
    <dbReference type="NCBI Taxonomy" id="1802281"/>
    <lineage>
        <taxon>Bacteria</taxon>
        <taxon>Candidatus Sungiibacteriota</taxon>
    </lineage>
</organism>
<dbReference type="Gene3D" id="2.40.50.140">
    <property type="entry name" value="Nucleic acid-binding proteins"/>
    <property type="match status" value="1"/>
</dbReference>
<dbReference type="STRING" id="1802281.A3A44_00925"/>
<dbReference type="InterPro" id="IPR011344">
    <property type="entry name" value="ssDNA-bd"/>
</dbReference>
<evidence type="ECO:0000256" key="4">
    <source>
        <dbReference type="SAM" id="MobiDB-lite"/>
    </source>
</evidence>
<sequence length="161" mass="17706">MNFNKAFVLGNVTRDPELRTTPSGQSVASFGVATNRVWKDQAGAQQQAAEFHNIVAWGRLAEICHQYLKKGSLVFIEGRIQTRSWQDQNSGQKRYRTEIVTETMQLGPRGVAGGGVSRPENAPSGQSGQADAHDTPPPPETIETVQYPGDEEELKPDQIPF</sequence>
<evidence type="ECO:0000256" key="1">
    <source>
        <dbReference type="ARBA" id="ARBA00023125"/>
    </source>
</evidence>
<feature type="region of interest" description="Disordered" evidence="4">
    <location>
        <begin position="104"/>
        <end position="161"/>
    </location>
</feature>
<dbReference type="GO" id="GO:0009295">
    <property type="term" value="C:nucleoid"/>
    <property type="evidence" value="ECO:0007669"/>
    <property type="project" value="TreeGrafter"/>
</dbReference>
<evidence type="ECO:0000313" key="6">
    <source>
        <dbReference type="Proteomes" id="UP000178977"/>
    </source>
</evidence>
<dbReference type="Pfam" id="PF00436">
    <property type="entry name" value="SSB"/>
    <property type="match status" value="1"/>
</dbReference>
<accession>A0A1G2L9Y7</accession>
<dbReference type="NCBIfam" id="TIGR00621">
    <property type="entry name" value="ssb"/>
    <property type="match status" value="1"/>
</dbReference>
<dbReference type="InterPro" id="IPR000424">
    <property type="entry name" value="Primosome_PriB/ssb"/>
</dbReference>
<dbReference type="PANTHER" id="PTHR10302">
    <property type="entry name" value="SINGLE-STRANDED DNA-BINDING PROTEIN"/>
    <property type="match status" value="1"/>
</dbReference>
<dbReference type="PROSITE" id="PS50935">
    <property type="entry name" value="SSB"/>
    <property type="match status" value="1"/>
</dbReference>
<dbReference type="GO" id="GO:0006260">
    <property type="term" value="P:DNA replication"/>
    <property type="evidence" value="ECO:0007669"/>
    <property type="project" value="InterPro"/>
</dbReference>
<dbReference type="GO" id="GO:0003697">
    <property type="term" value="F:single-stranded DNA binding"/>
    <property type="evidence" value="ECO:0007669"/>
    <property type="project" value="UniProtKB-UniRule"/>
</dbReference>
<dbReference type="PIRSF" id="PIRSF002070">
    <property type="entry name" value="SSB"/>
    <property type="match status" value="1"/>
</dbReference>
<comment type="subunit">
    <text evidence="2">Homotetramer.</text>
</comment>
<dbReference type="EMBL" id="MHQT01000040">
    <property type="protein sequence ID" value="OHA08456.1"/>
    <property type="molecule type" value="Genomic_DNA"/>
</dbReference>
<evidence type="ECO:0000256" key="3">
    <source>
        <dbReference type="PIRNR" id="PIRNR002070"/>
    </source>
</evidence>
<reference evidence="5 6" key="1">
    <citation type="journal article" date="2016" name="Nat. Commun.">
        <title>Thousands of microbial genomes shed light on interconnected biogeochemical processes in an aquifer system.</title>
        <authorList>
            <person name="Anantharaman K."/>
            <person name="Brown C.T."/>
            <person name="Hug L.A."/>
            <person name="Sharon I."/>
            <person name="Castelle C.J."/>
            <person name="Probst A.J."/>
            <person name="Thomas B.C."/>
            <person name="Singh A."/>
            <person name="Wilkins M.J."/>
            <person name="Karaoz U."/>
            <person name="Brodie E.L."/>
            <person name="Williams K.H."/>
            <person name="Hubbard S.S."/>
            <person name="Banfield J.F."/>
        </authorList>
    </citation>
    <scope>NUCLEOTIDE SEQUENCE [LARGE SCALE GENOMIC DNA]</scope>
</reference>
<evidence type="ECO:0000313" key="5">
    <source>
        <dbReference type="EMBL" id="OHA08456.1"/>
    </source>
</evidence>
<dbReference type="CDD" id="cd04496">
    <property type="entry name" value="SSB_OBF"/>
    <property type="match status" value="1"/>
</dbReference>
<keyword evidence="1 2" id="KW-0238">DNA-binding</keyword>
<dbReference type="AlphaFoldDB" id="A0A1G2L9Y7"/>
<dbReference type="PANTHER" id="PTHR10302:SF27">
    <property type="entry name" value="SINGLE-STRANDED DNA-BINDING PROTEIN"/>
    <property type="match status" value="1"/>
</dbReference>
<comment type="caution">
    <text evidence="2">Lacks conserved residue(s) required for the propagation of feature annotation.</text>
</comment>
<dbReference type="Proteomes" id="UP000178977">
    <property type="component" value="Unassembled WGS sequence"/>
</dbReference>
<proteinExistence type="inferred from homology"/>
<gene>
    <name evidence="5" type="ORF">A3A44_00925</name>
</gene>
<evidence type="ECO:0000256" key="2">
    <source>
        <dbReference type="HAMAP-Rule" id="MF_00984"/>
    </source>
</evidence>
<dbReference type="InterPro" id="IPR012340">
    <property type="entry name" value="NA-bd_OB-fold"/>
</dbReference>
<dbReference type="HAMAP" id="MF_00984">
    <property type="entry name" value="SSB"/>
    <property type="match status" value="1"/>
</dbReference>
<comment type="caution">
    <text evidence="5">The sequence shown here is derived from an EMBL/GenBank/DDBJ whole genome shotgun (WGS) entry which is preliminary data.</text>
</comment>
<protein>
    <recommendedName>
        <fullName evidence="2 3">Single-stranded DNA-binding protein</fullName>
        <shortName evidence="2">SSB</shortName>
    </recommendedName>
</protein>